<keyword evidence="1" id="KW-0472">Membrane</keyword>
<evidence type="ECO:0000256" key="1">
    <source>
        <dbReference type="SAM" id="Phobius"/>
    </source>
</evidence>
<proteinExistence type="predicted"/>
<evidence type="ECO:0000313" key="3">
    <source>
        <dbReference type="Proteomes" id="UP000326396"/>
    </source>
</evidence>
<dbReference type="UniPathway" id="UPA00378"/>
<comment type="caution">
    <text evidence="2">The sequence shown here is derived from an EMBL/GenBank/DDBJ whole genome shotgun (WGS) entry which is preliminary data.</text>
</comment>
<sequence>MISSKLSRKVMKMAWQGWWMLCFLEGLTLSNVSFWLGHFVLIVSSLQQIYYLLYGKLLFTFVVGDDDIVSEPMTRVTILLVAMMNSKLSRKVMKMAWQGWWMVGSFSLDLDIDVEDEVHKDFLRANLIVRYHELSFKTWFYFSTVAARWDADLYIKASVMERAYDKLGSLQVPEHHLQVFKVLLTALSSTMFKDI</sequence>
<gene>
    <name evidence="2" type="ORF">E3N88_17708</name>
</gene>
<keyword evidence="3" id="KW-1185">Reference proteome</keyword>
<keyword evidence="1" id="KW-1133">Transmembrane helix</keyword>
<accession>A0A5N6NSL6</accession>
<dbReference type="EMBL" id="SZYD01000009">
    <property type="protein sequence ID" value="KAD5317762.1"/>
    <property type="molecule type" value="Genomic_DNA"/>
</dbReference>
<name>A0A5N6NSL6_9ASTR</name>
<dbReference type="AlphaFoldDB" id="A0A5N6NSL6"/>
<dbReference type="Proteomes" id="UP000326396">
    <property type="component" value="Linkage Group LG17"/>
</dbReference>
<reference evidence="2 3" key="1">
    <citation type="submission" date="2019-05" db="EMBL/GenBank/DDBJ databases">
        <title>Mikania micrantha, genome provides insights into the molecular mechanism of rapid growth.</title>
        <authorList>
            <person name="Liu B."/>
        </authorList>
    </citation>
    <scope>NUCLEOTIDE SEQUENCE [LARGE SCALE GENOMIC DNA]</scope>
    <source>
        <strain evidence="2">NLD-2019</strain>
        <tissue evidence="2">Leaf</tissue>
    </source>
</reference>
<keyword evidence="1" id="KW-0812">Transmembrane</keyword>
<protein>
    <submittedName>
        <fullName evidence="2">Uncharacterized protein</fullName>
    </submittedName>
</protein>
<evidence type="ECO:0000313" key="2">
    <source>
        <dbReference type="EMBL" id="KAD5317762.1"/>
    </source>
</evidence>
<feature type="transmembrane region" description="Helical" evidence="1">
    <location>
        <begin position="21"/>
        <end position="52"/>
    </location>
</feature>
<organism evidence="2 3">
    <name type="scientific">Mikania micrantha</name>
    <name type="common">bitter vine</name>
    <dbReference type="NCBI Taxonomy" id="192012"/>
    <lineage>
        <taxon>Eukaryota</taxon>
        <taxon>Viridiplantae</taxon>
        <taxon>Streptophyta</taxon>
        <taxon>Embryophyta</taxon>
        <taxon>Tracheophyta</taxon>
        <taxon>Spermatophyta</taxon>
        <taxon>Magnoliopsida</taxon>
        <taxon>eudicotyledons</taxon>
        <taxon>Gunneridae</taxon>
        <taxon>Pentapetalae</taxon>
        <taxon>asterids</taxon>
        <taxon>campanulids</taxon>
        <taxon>Asterales</taxon>
        <taxon>Asteraceae</taxon>
        <taxon>Asteroideae</taxon>
        <taxon>Heliantheae alliance</taxon>
        <taxon>Eupatorieae</taxon>
        <taxon>Mikania</taxon>
    </lineage>
</organism>